<evidence type="ECO:0000313" key="8">
    <source>
        <dbReference type="Proteomes" id="UP001523565"/>
    </source>
</evidence>
<dbReference type="Gene3D" id="3.40.50.300">
    <property type="entry name" value="P-loop containing nucleotide triphosphate hydrolases"/>
    <property type="match status" value="1"/>
</dbReference>
<comment type="caution">
    <text evidence="7">The sequence shown here is derived from an EMBL/GenBank/DDBJ whole genome shotgun (WGS) entry which is preliminary data.</text>
</comment>
<name>A0ABT1EGZ5_9FIRM</name>
<dbReference type="Gene3D" id="1.10.1420.10">
    <property type="match status" value="2"/>
</dbReference>
<evidence type="ECO:0000256" key="4">
    <source>
        <dbReference type="ARBA" id="ARBA00023125"/>
    </source>
</evidence>
<dbReference type="SMART" id="SM00533">
    <property type="entry name" value="MUTSd"/>
    <property type="match status" value="1"/>
</dbReference>
<dbReference type="Proteomes" id="UP001523565">
    <property type="component" value="Unassembled WGS sequence"/>
</dbReference>
<dbReference type="InterPro" id="IPR000432">
    <property type="entry name" value="DNA_mismatch_repair_MutS_C"/>
</dbReference>
<dbReference type="EMBL" id="JAMZFV010000008">
    <property type="protein sequence ID" value="MCP1109979.1"/>
    <property type="molecule type" value="Genomic_DNA"/>
</dbReference>
<protein>
    <submittedName>
        <fullName evidence="7">Endonuclease MutS2</fullName>
    </submittedName>
</protein>
<accession>A0ABT1EGZ5</accession>
<dbReference type="GO" id="GO:0004519">
    <property type="term" value="F:endonuclease activity"/>
    <property type="evidence" value="ECO:0007669"/>
    <property type="project" value="UniProtKB-KW"/>
</dbReference>
<sequence length="630" mass="70335">MNTEIQNSVEFTAIKERILTLTTSDLGKERLALKEPSTNLQTVNKRLTETSEAVTLLNAGKQAPFMGVGKIKYLTKRVVQGSVLEVEELIEYADFLRSFRQIKSFFTKFAFEAPTLLSYALGLQEFTEIEEEIYESIQGHQVNSSCSKALSKVRKSIGELEASINKALQKCLRNNADIIQDSIISVKNGHYTIPIKSEFKNQFAGTVIETSAKGITTFMEPGSVSKMNTELQLKKGEEDLLVYQILANLTGLISQYMEEIKASMEILAEIDLIFARARYSSAIGGKRPEINKCEYVYLDQVTHPLLGKDAVPLTLKLGKNFRLLAITGANAGGKTVTLKTLGLLTLMTMFGLLIPCEKKTNMCLFDDILIDIGDNQSMENSLSTFSAHMSNLSHILNKAGRNTLVLLDELGSGTDPKEGAALGIAILEHLYQKGALILATTHYGELKEYARKHQDSETAAMDFDHATLLPKYQLLLGETGESGALTVAKRMGIRPDVLKSAKNLLANATYETAKAEFAEIAEKESLFPAERVLQKGDRVKVSEEKDFGLFYEMVDSHTASIYLNHQFIQVPQKKVTLVEQREQLYPADYDFESLFEDFSKRKLRRDLERGSKKALKQLDKDAKKRKNTAK</sequence>
<keyword evidence="3" id="KW-0067">ATP-binding</keyword>
<dbReference type="InterPro" id="IPR045076">
    <property type="entry name" value="MutS"/>
</dbReference>
<dbReference type="PANTHER" id="PTHR48466:SF2">
    <property type="entry name" value="OS10G0509000 PROTEIN"/>
    <property type="match status" value="1"/>
</dbReference>
<evidence type="ECO:0000256" key="3">
    <source>
        <dbReference type="ARBA" id="ARBA00022840"/>
    </source>
</evidence>
<dbReference type="SUPFAM" id="SSF48334">
    <property type="entry name" value="DNA repair protein MutS, domain III"/>
    <property type="match status" value="1"/>
</dbReference>
<keyword evidence="7" id="KW-0255">Endonuclease</keyword>
<evidence type="ECO:0000256" key="1">
    <source>
        <dbReference type="ARBA" id="ARBA00022722"/>
    </source>
</evidence>
<dbReference type="InterPro" id="IPR005747">
    <property type="entry name" value="MutS2"/>
</dbReference>
<dbReference type="Pfam" id="PF00488">
    <property type="entry name" value="MutS_V"/>
    <property type="match status" value="1"/>
</dbReference>
<dbReference type="SMART" id="SM00534">
    <property type="entry name" value="MUTSac"/>
    <property type="match status" value="1"/>
</dbReference>
<dbReference type="RefSeq" id="WP_262068860.1">
    <property type="nucleotide sequence ID" value="NZ_JAMXOC010000008.1"/>
</dbReference>
<feature type="compositionally biased region" description="Basic and acidic residues" evidence="5">
    <location>
        <begin position="607"/>
        <end position="622"/>
    </location>
</feature>
<reference evidence="7 8" key="1">
    <citation type="journal article" date="2022" name="Genome Biol. Evol.">
        <title>Host diet, physiology and behaviors set the stage for Lachnospiraceae cladogenesis.</title>
        <authorList>
            <person name="Vera-Ponce De Leon A."/>
            <person name="Schneider M."/>
            <person name="Jahnes B.C."/>
            <person name="Sadowski V."/>
            <person name="Camuy-Velez L.A."/>
            <person name="Duan J."/>
            <person name="Sabree Z.L."/>
        </authorList>
    </citation>
    <scope>NUCLEOTIDE SEQUENCE [LARGE SCALE GENOMIC DNA]</scope>
    <source>
        <strain evidence="7 8">PAL227</strain>
    </source>
</reference>
<evidence type="ECO:0000313" key="7">
    <source>
        <dbReference type="EMBL" id="MCP1109979.1"/>
    </source>
</evidence>
<gene>
    <name evidence="7" type="ORF">NK118_06920</name>
</gene>
<evidence type="ECO:0000259" key="6">
    <source>
        <dbReference type="PROSITE" id="PS00486"/>
    </source>
</evidence>
<dbReference type="InterPro" id="IPR036187">
    <property type="entry name" value="DNA_mismatch_repair_MutS_sf"/>
</dbReference>
<dbReference type="PIRSF" id="PIRSF005814">
    <property type="entry name" value="MutS_YshD"/>
    <property type="match status" value="1"/>
</dbReference>
<dbReference type="PANTHER" id="PTHR48466">
    <property type="entry name" value="OS10G0509000 PROTEIN-RELATED"/>
    <property type="match status" value="1"/>
</dbReference>
<evidence type="ECO:0000256" key="2">
    <source>
        <dbReference type="ARBA" id="ARBA00022741"/>
    </source>
</evidence>
<dbReference type="InterPro" id="IPR027417">
    <property type="entry name" value="P-loop_NTPase"/>
</dbReference>
<dbReference type="InterPro" id="IPR007696">
    <property type="entry name" value="DNA_mismatch_repair_MutS_core"/>
</dbReference>
<keyword evidence="1" id="KW-0540">Nuclease</keyword>
<keyword evidence="4" id="KW-0238">DNA-binding</keyword>
<keyword evidence="8" id="KW-1185">Reference proteome</keyword>
<organism evidence="7 8">
    <name type="scientific">Ohessyouella blattaphilus</name>
    <dbReference type="NCBI Taxonomy" id="2949333"/>
    <lineage>
        <taxon>Bacteria</taxon>
        <taxon>Bacillati</taxon>
        <taxon>Bacillota</taxon>
        <taxon>Clostridia</taxon>
        <taxon>Lachnospirales</taxon>
        <taxon>Lachnospiraceae</taxon>
        <taxon>Ohessyouella</taxon>
    </lineage>
</organism>
<keyword evidence="7" id="KW-0378">Hydrolase</keyword>
<evidence type="ECO:0000256" key="5">
    <source>
        <dbReference type="SAM" id="MobiDB-lite"/>
    </source>
</evidence>
<feature type="domain" description="DNA mismatch repair proteins mutS family" evidence="6">
    <location>
        <begin position="403"/>
        <end position="419"/>
    </location>
</feature>
<proteinExistence type="predicted"/>
<dbReference type="SUPFAM" id="SSF52540">
    <property type="entry name" value="P-loop containing nucleoside triphosphate hydrolases"/>
    <property type="match status" value="1"/>
</dbReference>
<feature type="region of interest" description="Disordered" evidence="5">
    <location>
        <begin position="607"/>
        <end position="630"/>
    </location>
</feature>
<dbReference type="NCBIfam" id="TIGR01069">
    <property type="entry name" value="mutS2"/>
    <property type="match status" value="1"/>
</dbReference>
<dbReference type="PROSITE" id="PS00486">
    <property type="entry name" value="DNA_MISMATCH_REPAIR_2"/>
    <property type="match status" value="1"/>
</dbReference>
<keyword evidence="2" id="KW-0547">Nucleotide-binding</keyword>